<keyword evidence="1" id="KW-0472">Membrane</keyword>
<reference evidence="5" key="3">
    <citation type="submission" date="2020-03" db="EMBL/GenBank/DDBJ databases">
        <title>SpeciesPrimer: A bioinformatics pipeline dedicated to the design of qPCR primers for the quantification of bacterial species.</title>
        <authorList>
            <person name="Dreier M."/>
            <person name="Berthoud H."/>
            <person name="Shani N."/>
            <person name="Wechsler D."/>
            <person name="Junier P."/>
        </authorList>
    </citation>
    <scope>NUCLEOTIDE SEQUENCE [LARGE SCALE GENOMIC DNA]</scope>
    <source>
        <strain evidence="5">FAM13073</strain>
    </source>
</reference>
<evidence type="ECO:0000313" key="5">
    <source>
        <dbReference type="Proteomes" id="UP000472573"/>
    </source>
</evidence>
<dbReference type="RefSeq" id="WP_138428831.1">
    <property type="nucleotide sequence ID" value="NZ_CP197205.1"/>
</dbReference>
<protein>
    <submittedName>
        <fullName evidence="4">Uncharacterized protein</fullName>
    </submittedName>
</protein>
<keyword evidence="5" id="KW-1185">Reference proteome</keyword>
<name>A0A6L5A4C5_PEDPE</name>
<dbReference type="EMBL" id="JADOFP010000005">
    <property type="protein sequence ID" value="MBF7115218.1"/>
    <property type="molecule type" value="Genomic_DNA"/>
</dbReference>
<reference evidence="4" key="4">
    <citation type="submission" date="2020-11" db="EMBL/GenBank/DDBJ databases">
        <title>Antibiotic susceptibility profiles of Pediococcus pentosaceus from various origins and their implications for the safety assessment of strains with food-technology applications.</title>
        <authorList>
            <person name="Shani N."/>
            <person name="Oberhaensli S."/>
            <person name="Arias E."/>
        </authorList>
    </citation>
    <scope>NUCLEOTIDE SEQUENCE</scope>
    <source>
        <strain evidence="4">FAM 19164</strain>
        <strain evidence="3">FAM 24207</strain>
    </source>
</reference>
<feature type="transmembrane region" description="Helical" evidence="1">
    <location>
        <begin position="6"/>
        <end position="27"/>
    </location>
</feature>
<evidence type="ECO:0000313" key="2">
    <source>
        <dbReference type="EMBL" id="KAF0415137.1"/>
    </source>
</evidence>
<keyword evidence="1" id="KW-1133">Transmembrane helix</keyword>
<sequence length="65" mass="7474">METSIMAIIGIIIFFIGALIITLGRTLNILRFFFGDRSMFTQMFWGIIFICIGLFLIILDSPQLR</sequence>
<dbReference type="Proteomes" id="UP000743107">
    <property type="component" value="Unassembled WGS sequence"/>
</dbReference>
<reference evidence="2 5" key="1">
    <citation type="submission" date="2019-10" db="EMBL/GenBank/DDBJ databases">
        <authorList>
            <person name="Irmler S."/>
            <person name="Berthoud H."/>
            <person name="Roetschi A."/>
            <person name="Arias E."/>
            <person name="Shani N."/>
            <person name="Wuethrich D."/>
            <person name="Bruggmann R."/>
        </authorList>
    </citation>
    <scope>NUCLEOTIDE SEQUENCE [LARGE SCALE GENOMIC DNA]</scope>
    <source>
        <strain evidence="2 5">FAM13073</strain>
    </source>
</reference>
<dbReference type="Proteomes" id="UP000472573">
    <property type="component" value="Unassembled WGS sequence"/>
</dbReference>
<dbReference type="EMBL" id="JADOFV010000001">
    <property type="protein sequence ID" value="MBF7126397.1"/>
    <property type="molecule type" value="Genomic_DNA"/>
</dbReference>
<organism evidence="4 6">
    <name type="scientific">Pediococcus pentosaceus</name>
    <dbReference type="NCBI Taxonomy" id="1255"/>
    <lineage>
        <taxon>Bacteria</taxon>
        <taxon>Bacillati</taxon>
        <taxon>Bacillota</taxon>
        <taxon>Bacilli</taxon>
        <taxon>Lactobacillales</taxon>
        <taxon>Lactobacillaceae</taxon>
        <taxon>Pediococcus</taxon>
    </lineage>
</organism>
<dbReference type="Proteomes" id="UP001194632">
    <property type="component" value="Unassembled WGS sequence"/>
</dbReference>
<evidence type="ECO:0000313" key="6">
    <source>
        <dbReference type="Proteomes" id="UP000743107"/>
    </source>
</evidence>
<proteinExistence type="predicted"/>
<accession>A0A6L5A4C5</accession>
<feature type="transmembrane region" description="Helical" evidence="1">
    <location>
        <begin position="39"/>
        <end position="59"/>
    </location>
</feature>
<evidence type="ECO:0000313" key="3">
    <source>
        <dbReference type="EMBL" id="MBF7115218.1"/>
    </source>
</evidence>
<evidence type="ECO:0000256" key="1">
    <source>
        <dbReference type="SAM" id="Phobius"/>
    </source>
</evidence>
<evidence type="ECO:0000313" key="4">
    <source>
        <dbReference type="EMBL" id="MBF7126397.1"/>
    </source>
</evidence>
<gene>
    <name evidence="2" type="ORF">GBO79_02115</name>
    <name evidence="3" type="ORF">ITQ90_06940</name>
    <name evidence="4" type="ORF">ITQ97_00905</name>
</gene>
<dbReference type="AlphaFoldDB" id="A0A6L5A4C5"/>
<comment type="caution">
    <text evidence="4">The sequence shown here is derived from an EMBL/GenBank/DDBJ whole genome shotgun (WGS) entry which is preliminary data.</text>
</comment>
<keyword evidence="1" id="KW-0812">Transmembrane</keyword>
<dbReference type="EMBL" id="WENB01000001">
    <property type="protein sequence ID" value="KAF0415137.1"/>
    <property type="molecule type" value="Genomic_DNA"/>
</dbReference>
<reference evidence="2" key="2">
    <citation type="submission" date="2019-12" db="EMBL/GenBank/DDBJ databases">
        <title>SpeciesPrimer: A bioinformatics pipeline dedicated to the design of qPCR primers for the quantification of bacterial species.</title>
        <authorList>
            <person name="Dreier M."/>
            <person name="Berthoud H."/>
            <person name="Shani N."/>
            <person name="Wechsler D."/>
            <person name="Junier P."/>
        </authorList>
    </citation>
    <scope>NUCLEOTIDE SEQUENCE</scope>
    <source>
        <strain evidence="2">FAM13073</strain>
    </source>
</reference>